<sequence length="86" mass="9645">EKNIIVYQFARIFFMVICRVVECGGMRGNGIFFPNSGVIDGWGRMGILVGAMPEFRMALFLGGNIRVAAYRIAMEGTQKRRYFASA</sequence>
<dbReference type="EMBL" id="LIIK01000016">
    <property type="protein sequence ID" value="KQM08980.1"/>
    <property type="molecule type" value="Genomic_DNA"/>
</dbReference>
<reference evidence="1" key="1">
    <citation type="submission" date="2015-08" db="EMBL/GenBank/DDBJ databases">
        <title>Candidatus Bacteriodes Periocalifornicus.</title>
        <authorList>
            <person name="McLean J.S."/>
            <person name="Kelley S."/>
        </authorList>
    </citation>
    <scope>NUCLEOTIDE SEQUENCE [LARGE SCALE GENOMIC DNA]</scope>
    <source>
        <strain evidence="1">12B</strain>
    </source>
</reference>
<dbReference type="PATRIC" id="fig|1702214.3.peg.1662"/>
<protein>
    <submittedName>
        <fullName evidence="1">Uncharacterized protein</fullName>
    </submittedName>
</protein>
<name>A0A0Q4B889_9BACT</name>
<organism evidence="1 2">
    <name type="scientific">Candidatus [Bacteroides] periocalifornicus</name>
    <dbReference type="NCBI Taxonomy" id="1702214"/>
    <lineage>
        <taxon>Bacteria</taxon>
        <taxon>Pseudomonadati</taxon>
        <taxon>Bacteroidota</taxon>
    </lineage>
</organism>
<comment type="caution">
    <text evidence="1">The sequence shown here is derived from an EMBL/GenBank/DDBJ whole genome shotgun (WGS) entry which is preliminary data.</text>
</comment>
<evidence type="ECO:0000313" key="2">
    <source>
        <dbReference type="Proteomes" id="UP000054172"/>
    </source>
</evidence>
<dbReference type="AlphaFoldDB" id="A0A0Q4B889"/>
<proteinExistence type="predicted"/>
<accession>A0A0Q4B889</accession>
<dbReference type="Proteomes" id="UP000054172">
    <property type="component" value="Unassembled WGS sequence"/>
</dbReference>
<evidence type="ECO:0000313" key="1">
    <source>
        <dbReference type="EMBL" id="KQM08980.1"/>
    </source>
</evidence>
<feature type="non-terminal residue" evidence="1">
    <location>
        <position position="1"/>
    </location>
</feature>
<gene>
    <name evidence="1" type="ORF">AL399_04455</name>
</gene>
<keyword evidence="2" id="KW-1185">Reference proteome</keyword>